<evidence type="ECO:0000313" key="4">
    <source>
        <dbReference type="Proteomes" id="UP000298545"/>
    </source>
</evidence>
<gene>
    <name evidence="2" type="ORF">CFBP5473_16455</name>
    <name evidence="3" type="ORF">J5285_17180</name>
</gene>
<dbReference type="PANTHER" id="PTHR46564">
    <property type="entry name" value="TRANSPOSASE"/>
    <property type="match status" value="1"/>
</dbReference>
<dbReference type="Proteomes" id="UP000298545">
    <property type="component" value="Chromosome linear"/>
</dbReference>
<name>A0A4D7DS05_9HYPH</name>
<dbReference type="Proteomes" id="UP000826513">
    <property type="component" value="Chromosome 2"/>
</dbReference>
<feature type="domain" description="Tc1-like transposase DDE" evidence="1">
    <location>
        <begin position="2"/>
        <end position="74"/>
    </location>
</feature>
<evidence type="ECO:0000313" key="3">
    <source>
        <dbReference type="EMBL" id="QYA09128.1"/>
    </source>
</evidence>
<dbReference type="Pfam" id="PF13358">
    <property type="entry name" value="DDE_3"/>
    <property type="match status" value="1"/>
</dbReference>
<dbReference type="KEGG" id="alf:CFBP5473_16455"/>
<dbReference type="GO" id="GO:0003676">
    <property type="term" value="F:nucleic acid binding"/>
    <property type="evidence" value="ECO:0007669"/>
    <property type="project" value="InterPro"/>
</dbReference>
<organism evidence="2 4">
    <name type="scientific">Agrobacterium larrymoorei</name>
    <dbReference type="NCBI Taxonomy" id="160699"/>
    <lineage>
        <taxon>Bacteria</taxon>
        <taxon>Pseudomonadati</taxon>
        <taxon>Pseudomonadota</taxon>
        <taxon>Alphaproteobacteria</taxon>
        <taxon>Hyphomicrobiales</taxon>
        <taxon>Rhizobiaceae</taxon>
        <taxon>Rhizobium/Agrobacterium group</taxon>
        <taxon>Agrobacterium</taxon>
    </lineage>
</organism>
<evidence type="ECO:0000259" key="1">
    <source>
        <dbReference type="Pfam" id="PF13358"/>
    </source>
</evidence>
<dbReference type="EMBL" id="CP039692">
    <property type="protein sequence ID" value="QCI99581.1"/>
    <property type="molecule type" value="Genomic_DNA"/>
</dbReference>
<proteinExistence type="predicted"/>
<dbReference type="Gene3D" id="3.30.420.10">
    <property type="entry name" value="Ribonuclease H-like superfamily/Ribonuclease H"/>
    <property type="match status" value="1"/>
</dbReference>
<keyword evidence="5" id="KW-1185">Reference proteome</keyword>
<dbReference type="STRING" id="1367849.GCA_000518585_03181"/>
<sequence length="90" mass="10274">MNGIAFTAWIQQSLIPTMQRDDVVILDNLGSHKRKLARNTIRNAAAHLFFLPPYKPDLNPIKMVFAKLKTLVRKSDERTVETHGVVLESF</sequence>
<dbReference type="InterPro" id="IPR036397">
    <property type="entry name" value="RNaseH_sf"/>
</dbReference>
<dbReference type="AlphaFoldDB" id="A0A4D7DS05"/>
<evidence type="ECO:0000313" key="5">
    <source>
        <dbReference type="Proteomes" id="UP000826513"/>
    </source>
</evidence>
<dbReference type="InterPro" id="IPR038717">
    <property type="entry name" value="Tc1-like_DDE_dom"/>
</dbReference>
<evidence type="ECO:0000313" key="2">
    <source>
        <dbReference type="EMBL" id="QCI99581.1"/>
    </source>
</evidence>
<dbReference type="RefSeq" id="WP_051441302.1">
    <property type="nucleotide sequence ID" value="NZ_CP039692.1"/>
</dbReference>
<reference evidence="3 5" key="2">
    <citation type="submission" date="2021-03" db="EMBL/GenBank/DDBJ databases">
        <title>Rapid diversification of plasmids in a genus of pathogenic and nitrogen fixing bacteria.</title>
        <authorList>
            <person name="Weisberg A.J."/>
            <person name="Miller M."/>
            <person name="Ream W."/>
            <person name="Grunwald N.J."/>
            <person name="Chang J.H."/>
        </authorList>
    </citation>
    <scope>NUCLEOTIDE SEQUENCE [LARGE SCALE GENOMIC DNA]</scope>
    <source>
        <strain evidence="3 5">AF3.44</strain>
    </source>
</reference>
<protein>
    <submittedName>
        <fullName evidence="3">Transposase</fullName>
    </submittedName>
</protein>
<reference evidence="2 4" key="1">
    <citation type="submission" date="2019-04" db="EMBL/GenBank/DDBJ databases">
        <title>Complete genome sequence of Agrobacterium larrymoorei CFBP5473.</title>
        <authorList>
            <person name="Haryono M."/>
            <person name="Chou L."/>
            <person name="Lin Y.-C."/>
            <person name="Lai E.-M."/>
            <person name="Kuo C.-H."/>
        </authorList>
    </citation>
    <scope>NUCLEOTIDE SEQUENCE [LARGE SCALE GENOMIC DNA]</scope>
    <source>
        <strain evidence="2 4">CFBP5473</strain>
    </source>
</reference>
<dbReference type="OrthoDB" id="565387at2"/>
<accession>A0A4D7DS05</accession>
<dbReference type="PANTHER" id="PTHR46564:SF1">
    <property type="entry name" value="TRANSPOSASE"/>
    <property type="match status" value="1"/>
</dbReference>
<dbReference type="EMBL" id="CP072168">
    <property type="protein sequence ID" value="QYA09128.1"/>
    <property type="molecule type" value="Genomic_DNA"/>
</dbReference>